<accession>A0A6P7LIT9</accession>
<protein>
    <submittedName>
        <fullName evidence="2">Uncharacterized protein LOC114848077</fullName>
    </submittedName>
</protein>
<evidence type="ECO:0000313" key="1">
    <source>
        <dbReference type="Proteomes" id="UP000515150"/>
    </source>
</evidence>
<dbReference type="InParanoid" id="A0A6P7LIT9"/>
<gene>
    <name evidence="2" type="primary">LOC114848077</name>
</gene>
<evidence type="ECO:0000313" key="2">
    <source>
        <dbReference type="RefSeq" id="XP_028994077.1"/>
    </source>
</evidence>
<dbReference type="AlphaFoldDB" id="A0A6P7LIT9"/>
<keyword evidence="1" id="KW-1185">Reference proteome</keyword>
<name>A0A6P7LIT9_BETSP</name>
<dbReference type="Proteomes" id="UP000515150">
    <property type="component" value="Chromosome 22"/>
</dbReference>
<dbReference type="RefSeq" id="XP_028994077.1">
    <property type="nucleotide sequence ID" value="XM_029138244.3"/>
</dbReference>
<reference evidence="2" key="1">
    <citation type="submission" date="2025-08" db="UniProtKB">
        <authorList>
            <consortium name="RefSeq"/>
        </authorList>
    </citation>
    <scope>IDENTIFICATION</scope>
</reference>
<proteinExistence type="predicted"/>
<organism evidence="1 2">
    <name type="scientific">Betta splendens</name>
    <name type="common">Siamese fighting fish</name>
    <dbReference type="NCBI Taxonomy" id="158456"/>
    <lineage>
        <taxon>Eukaryota</taxon>
        <taxon>Metazoa</taxon>
        <taxon>Chordata</taxon>
        <taxon>Craniata</taxon>
        <taxon>Vertebrata</taxon>
        <taxon>Euteleostomi</taxon>
        <taxon>Actinopterygii</taxon>
        <taxon>Neopterygii</taxon>
        <taxon>Teleostei</taxon>
        <taxon>Neoteleostei</taxon>
        <taxon>Acanthomorphata</taxon>
        <taxon>Anabantaria</taxon>
        <taxon>Anabantiformes</taxon>
        <taxon>Anabantoidei</taxon>
        <taxon>Osphronemidae</taxon>
        <taxon>Betta</taxon>
    </lineage>
</organism>
<dbReference type="GeneID" id="114848077"/>
<sequence length="253" mass="27689">MPGQSKGRGRQTEARSCPPKQNEALPGLVRKIRARCALNEPLYCTRTTLRITQHPIVGSVTPSATFTPTQLFFPIFIHLFTCLFQLYSLPGVRKRSCPTTNGCNGFGASTHPLSSQQQTVSEADSARLAAKTLNMPQHSGWVLKAGAAVRSAWRRQTGGSGIQPHSPFPQPTHTDVRAVTMRRLEPCLNRGCRSHGYAADQNLADVTSFSLKIADSKIPEIQCPADTPGKREALGDIGGWDEAITFRKRCHLN</sequence>
<dbReference type="KEGG" id="bspl:114848077"/>